<evidence type="ECO:0000313" key="1">
    <source>
        <dbReference type="EMBL" id="SHF55512.1"/>
    </source>
</evidence>
<dbReference type="Proteomes" id="UP000184245">
    <property type="component" value="Unassembled WGS sequence"/>
</dbReference>
<dbReference type="STRING" id="1122155.SAMN02745158_04200"/>
<accession>A0A1M5CM62</accession>
<dbReference type="RefSeq" id="WP_072854721.1">
    <property type="nucleotide sequence ID" value="NZ_FQVI01000042.1"/>
</dbReference>
<name>A0A1M5CM62_9CLOT</name>
<gene>
    <name evidence="1" type="ORF">SAMN02745158_04200</name>
</gene>
<dbReference type="AlphaFoldDB" id="A0A1M5CM62"/>
<protein>
    <submittedName>
        <fullName evidence="1">Uncharacterized protein</fullName>
    </submittedName>
</protein>
<dbReference type="EMBL" id="FQVI01000042">
    <property type="protein sequence ID" value="SHF55512.1"/>
    <property type="molecule type" value="Genomic_DNA"/>
</dbReference>
<sequence length="179" mass="20686">MTGRRSLYILLAVVLSCLSIAGCGNKEVLGNPNAELKLSLGDTEGWKEERDTPHSLAIASVELYQQMMDGRVTPEEGWEQLRQMGCRESVEAMNAQKTEFIQSIEDTKEYFNSQQEAIEGYDFSECVEDSNYENRKVIYRIQNMKSGKKYYFRQDFVQEDGKWRIYGDNVENEFALEES</sequence>
<reference evidence="1 2" key="1">
    <citation type="submission" date="2016-11" db="EMBL/GenBank/DDBJ databases">
        <authorList>
            <person name="Jaros S."/>
            <person name="Januszkiewicz K."/>
            <person name="Wedrychowicz H."/>
        </authorList>
    </citation>
    <scope>NUCLEOTIDE SEQUENCE [LARGE SCALE GENOMIC DNA]</scope>
    <source>
        <strain evidence="1 2">DSM 17459</strain>
    </source>
</reference>
<evidence type="ECO:0000313" key="2">
    <source>
        <dbReference type="Proteomes" id="UP000184245"/>
    </source>
</evidence>
<dbReference type="PROSITE" id="PS51257">
    <property type="entry name" value="PROKAR_LIPOPROTEIN"/>
    <property type="match status" value="1"/>
</dbReference>
<keyword evidence="2" id="KW-1185">Reference proteome</keyword>
<proteinExistence type="predicted"/>
<organism evidence="1 2">
    <name type="scientific">Lactonifactor longoviformis DSM 17459</name>
    <dbReference type="NCBI Taxonomy" id="1122155"/>
    <lineage>
        <taxon>Bacteria</taxon>
        <taxon>Bacillati</taxon>
        <taxon>Bacillota</taxon>
        <taxon>Clostridia</taxon>
        <taxon>Eubacteriales</taxon>
        <taxon>Clostridiaceae</taxon>
        <taxon>Lactonifactor</taxon>
    </lineage>
</organism>